<evidence type="ECO:0000313" key="2">
    <source>
        <dbReference type="Proteomes" id="UP001239111"/>
    </source>
</evidence>
<protein>
    <submittedName>
        <fullName evidence="1">Uncharacterized protein</fullName>
    </submittedName>
</protein>
<organism evidence="1 2">
    <name type="scientific">Eretmocerus hayati</name>
    <dbReference type="NCBI Taxonomy" id="131215"/>
    <lineage>
        <taxon>Eukaryota</taxon>
        <taxon>Metazoa</taxon>
        <taxon>Ecdysozoa</taxon>
        <taxon>Arthropoda</taxon>
        <taxon>Hexapoda</taxon>
        <taxon>Insecta</taxon>
        <taxon>Pterygota</taxon>
        <taxon>Neoptera</taxon>
        <taxon>Endopterygota</taxon>
        <taxon>Hymenoptera</taxon>
        <taxon>Apocrita</taxon>
        <taxon>Proctotrupomorpha</taxon>
        <taxon>Chalcidoidea</taxon>
        <taxon>Aphelinidae</taxon>
        <taxon>Aphelininae</taxon>
        <taxon>Eretmocerus</taxon>
    </lineage>
</organism>
<evidence type="ECO:0000313" key="1">
    <source>
        <dbReference type="EMBL" id="KAJ8685607.1"/>
    </source>
</evidence>
<keyword evidence="2" id="KW-1185">Reference proteome</keyword>
<gene>
    <name evidence="1" type="ORF">QAD02_021400</name>
</gene>
<reference evidence="1" key="1">
    <citation type="submission" date="2023-04" db="EMBL/GenBank/DDBJ databases">
        <title>A chromosome-level genome assembly of the parasitoid wasp Eretmocerus hayati.</title>
        <authorList>
            <person name="Zhong Y."/>
            <person name="Liu S."/>
            <person name="Liu Y."/>
        </authorList>
    </citation>
    <scope>NUCLEOTIDE SEQUENCE</scope>
    <source>
        <strain evidence="1">ZJU_SS_LIU_2023</strain>
    </source>
</reference>
<comment type="caution">
    <text evidence="1">The sequence shown here is derived from an EMBL/GenBank/DDBJ whole genome shotgun (WGS) entry which is preliminary data.</text>
</comment>
<dbReference type="EMBL" id="CM056741">
    <property type="protein sequence ID" value="KAJ8685607.1"/>
    <property type="molecule type" value="Genomic_DNA"/>
</dbReference>
<accession>A0ACC2PQD1</accession>
<dbReference type="Proteomes" id="UP001239111">
    <property type="component" value="Chromosome 1"/>
</dbReference>
<proteinExistence type="predicted"/>
<sequence length="455" mass="51807">MEEYVEIITNLKEKITAETASPSDKILLLSVLPKSWSARKISEFCKVSRRVAAKVKTGMSNSGKENRRQLPQETVTAVAEFYKNDENSRIMPGMNDTKCVKGEDGVKVYLQKRLLLYNLRELYLKFKDLHAGLKIGVSKFAEIRPPQCVFAGSSGTHNVCVCVYHQNVKLMLEGMNISKLTSNEITNYKDCIAKLICDNPSTSCYLNQCKECPGIGPLATELRKLSEEADIERVEFNSWFSTDRATLQVRVTSTEDFLQELGTTLIELKTHSFIGKEQSSFFKKTKESLTFGQFLVSLDYAENYAFTFQDAAQRFHYNNDQCSIATVVIYWIDEQGILQHQSLAILSDNLTHDTASVYCLQEIITNHVKKRFPHAKKTFYFSDGATQHFKNRFNFENLLHHADDFSLEAEWHFHVTAHGKNACDGIGAIIKSTARRESLQKISSDFILTPMQLYE</sequence>
<name>A0ACC2PQD1_9HYME</name>